<gene>
    <name evidence="2" type="ORF">SAMN05444148_2817</name>
</gene>
<dbReference type="STRING" id="1089305.SAMN05444148_2817"/>
<organism evidence="2 3">
    <name type="scientific">Winogradskyella jejuensis</name>
    <dbReference type="NCBI Taxonomy" id="1089305"/>
    <lineage>
        <taxon>Bacteria</taxon>
        <taxon>Pseudomonadati</taxon>
        <taxon>Bacteroidota</taxon>
        <taxon>Flavobacteriia</taxon>
        <taxon>Flavobacteriales</taxon>
        <taxon>Flavobacteriaceae</taxon>
        <taxon>Winogradskyella</taxon>
    </lineage>
</organism>
<evidence type="ECO:0000313" key="2">
    <source>
        <dbReference type="EMBL" id="SHH78572.1"/>
    </source>
</evidence>
<protein>
    <recommendedName>
        <fullName evidence="1">GmrSD restriction endonucleases N-terminal domain-containing protein</fullName>
    </recommendedName>
</protein>
<evidence type="ECO:0000259" key="1">
    <source>
        <dbReference type="Pfam" id="PF03235"/>
    </source>
</evidence>
<dbReference type="RefSeq" id="WP_143185615.1">
    <property type="nucleotide sequence ID" value="NZ_FQWS01000004.1"/>
</dbReference>
<evidence type="ECO:0000313" key="3">
    <source>
        <dbReference type="Proteomes" id="UP000184522"/>
    </source>
</evidence>
<dbReference type="OrthoDB" id="9764212at2"/>
<sequence>MSFSSKNKINFNPSTLPLTTVINNIKNKTRNGLDLQPDYQRGFIWNSEFKDKLIFSVSKNYPIGNIIIRNLEKPNQNNSKSEVVDGQQRLTSLFEFFNNKYSVNKEISRKIIAENIDYYKEESSTNKIAYRILKRYNENKPNSLKFNDFPESLKDDFRNYPLSMTFISNATTKQVSEYFRFVQNQERLKAGEIIKTIPESDLHIYSEKIIYKKTFLENINFNNSRREFDKIFYSIIGVFENKINLGSTDKKIMSYVEKHNPYLEPSAEKNVINVIEAINHIGKSKLDSSFKFNKRILKLFLLLAGFKFIDFTKNTLELIQTLERIDEKLSSFNSAKKDSIKISMLGYDEDMIENYRLIALIVKGSHSYDRVHNRIGILADIVKYELKNKKKNVA</sequence>
<dbReference type="PANTHER" id="PTHR39639:SF1">
    <property type="entry name" value="DUF262 DOMAIN-CONTAINING PROTEIN"/>
    <property type="match status" value="1"/>
</dbReference>
<name>A0A1M5VTI9_9FLAO</name>
<dbReference type="AlphaFoldDB" id="A0A1M5VTI9"/>
<accession>A0A1M5VTI9</accession>
<reference evidence="3" key="1">
    <citation type="submission" date="2016-11" db="EMBL/GenBank/DDBJ databases">
        <authorList>
            <person name="Varghese N."/>
            <person name="Submissions S."/>
        </authorList>
    </citation>
    <scope>NUCLEOTIDE SEQUENCE [LARGE SCALE GENOMIC DNA]</scope>
    <source>
        <strain evidence="3">DSM 25330</strain>
    </source>
</reference>
<feature type="domain" description="GmrSD restriction endonucleases N-terminal" evidence="1">
    <location>
        <begin position="23"/>
        <end position="180"/>
    </location>
</feature>
<dbReference type="EMBL" id="FQWS01000004">
    <property type="protein sequence ID" value="SHH78572.1"/>
    <property type="molecule type" value="Genomic_DNA"/>
</dbReference>
<dbReference type="InterPro" id="IPR004919">
    <property type="entry name" value="GmrSD_N"/>
</dbReference>
<dbReference type="Pfam" id="PF03235">
    <property type="entry name" value="GmrSD_N"/>
    <property type="match status" value="1"/>
</dbReference>
<proteinExistence type="predicted"/>
<dbReference type="PANTHER" id="PTHR39639">
    <property type="entry name" value="CHROMOSOME 16, WHOLE GENOME SHOTGUN SEQUENCE"/>
    <property type="match status" value="1"/>
</dbReference>
<keyword evidence="3" id="KW-1185">Reference proteome</keyword>
<dbReference type="Proteomes" id="UP000184522">
    <property type="component" value="Unassembled WGS sequence"/>
</dbReference>